<gene>
    <name evidence="4" type="ORF">ETSY2_14520</name>
</gene>
<dbReference type="Proteomes" id="UP000019140">
    <property type="component" value="Unassembled WGS sequence"/>
</dbReference>
<dbReference type="HOGENOM" id="CLU_040681_9_1_7"/>
<evidence type="ECO:0000256" key="2">
    <source>
        <dbReference type="PROSITE-ProRule" id="PRU00703"/>
    </source>
</evidence>
<dbReference type="EMBL" id="AZHX01000580">
    <property type="protein sequence ID" value="ETX06891.1"/>
    <property type="molecule type" value="Genomic_DNA"/>
</dbReference>
<dbReference type="CDD" id="cd04584">
    <property type="entry name" value="CBS_pair_AcuB_like"/>
    <property type="match status" value="1"/>
</dbReference>
<evidence type="ECO:0000259" key="3">
    <source>
        <dbReference type="PROSITE" id="PS51371"/>
    </source>
</evidence>
<dbReference type="PROSITE" id="PS51371">
    <property type="entry name" value="CBS"/>
    <property type="match status" value="2"/>
</dbReference>
<dbReference type="InterPro" id="IPR051257">
    <property type="entry name" value="Diverse_CBS-Domain"/>
</dbReference>
<organism evidence="4 5">
    <name type="scientific">Candidatus Entotheonella gemina</name>
    <dbReference type="NCBI Taxonomy" id="1429439"/>
    <lineage>
        <taxon>Bacteria</taxon>
        <taxon>Pseudomonadati</taxon>
        <taxon>Nitrospinota/Tectimicrobiota group</taxon>
        <taxon>Candidatus Tectimicrobiota</taxon>
        <taxon>Candidatus Entotheonellia</taxon>
        <taxon>Candidatus Entotheonellales</taxon>
        <taxon>Candidatus Entotheonellaceae</taxon>
        <taxon>Candidatus Entotheonella</taxon>
    </lineage>
</organism>
<reference evidence="4 5" key="1">
    <citation type="journal article" date="2014" name="Nature">
        <title>An environmental bacterial taxon with a large and distinct metabolic repertoire.</title>
        <authorList>
            <person name="Wilson M.C."/>
            <person name="Mori T."/>
            <person name="Ruckert C."/>
            <person name="Uria A.R."/>
            <person name="Helf M.J."/>
            <person name="Takada K."/>
            <person name="Gernert C."/>
            <person name="Steffens U.A."/>
            <person name="Heycke N."/>
            <person name="Schmitt S."/>
            <person name="Rinke C."/>
            <person name="Helfrich E.J."/>
            <person name="Brachmann A.O."/>
            <person name="Gurgui C."/>
            <person name="Wakimoto T."/>
            <person name="Kracht M."/>
            <person name="Crusemann M."/>
            <person name="Hentschel U."/>
            <person name="Abe I."/>
            <person name="Matsunaga S."/>
            <person name="Kalinowski J."/>
            <person name="Takeyama H."/>
            <person name="Piel J."/>
        </authorList>
    </citation>
    <scope>NUCLEOTIDE SEQUENCE [LARGE SCALE GENOMIC DNA]</scope>
    <source>
        <strain evidence="5">TSY2</strain>
    </source>
</reference>
<feature type="domain" description="CBS" evidence="3">
    <location>
        <begin position="81"/>
        <end position="136"/>
    </location>
</feature>
<dbReference type="AlphaFoldDB" id="W4MAG6"/>
<keyword evidence="1 2" id="KW-0129">CBS domain</keyword>
<dbReference type="PANTHER" id="PTHR43080:SF2">
    <property type="entry name" value="CBS DOMAIN-CONTAINING PROTEIN"/>
    <property type="match status" value="1"/>
</dbReference>
<evidence type="ECO:0000313" key="4">
    <source>
        <dbReference type="EMBL" id="ETX06891.1"/>
    </source>
</evidence>
<dbReference type="Gene3D" id="3.10.580.10">
    <property type="entry name" value="CBS-domain"/>
    <property type="match status" value="1"/>
</dbReference>
<evidence type="ECO:0000313" key="5">
    <source>
        <dbReference type="Proteomes" id="UP000019140"/>
    </source>
</evidence>
<accession>W4MAG6</accession>
<dbReference type="InterPro" id="IPR046342">
    <property type="entry name" value="CBS_dom_sf"/>
</dbReference>
<comment type="caution">
    <text evidence="4">The sequence shown here is derived from an EMBL/GenBank/DDBJ whole genome shotgun (WGS) entry which is preliminary data.</text>
</comment>
<keyword evidence="5" id="KW-1185">Reference proteome</keyword>
<dbReference type="InterPro" id="IPR000644">
    <property type="entry name" value="CBS_dom"/>
</dbReference>
<feature type="domain" description="CBS" evidence="3">
    <location>
        <begin position="7"/>
        <end position="66"/>
    </location>
</feature>
<dbReference type="PANTHER" id="PTHR43080">
    <property type="entry name" value="CBS DOMAIN-CONTAINING PROTEIN CBSX3, MITOCHONDRIAL"/>
    <property type="match status" value="1"/>
</dbReference>
<sequence>MKVIELMSTDVITVNQHDDLRLVDDIMAERRIRHIPVVEAGTLVGLVTHCDMCKAQMSSVMAYCDMSQRAFLHTISVQDIMTHPVVTIAPEASVTEAVSLILDQGIGCLPVMQQNRLIGIVTKTDLLEFLRALNSSEGPFKSHSDKQQVQSEYETHLDPLLSALVQDAYQPSALDLHYLNF</sequence>
<proteinExistence type="predicted"/>
<dbReference type="Pfam" id="PF00571">
    <property type="entry name" value="CBS"/>
    <property type="match status" value="2"/>
</dbReference>
<dbReference type="SUPFAM" id="SSF54631">
    <property type="entry name" value="CBS-domain pair"/>
    <property type="match status" value="1"/>
</dbReference>
<name>W4MAG6_9BACT</name>
<protein>
    <recommendedName>
        <fullName evidence="3">CBS domain-containing protein</fullName>
    </recommendedName>
</protein>
<evidence type="ECO:0000256" key="1">
    <source>
        <dbReference type="ARBA" id="ARBA00023122"/>
    </source>
</evidence>
<dbReference type="SMART" id="SM00116">
    <property type="entry name" value="CBS"/>
    <property type="match status" value="2"/>
</dbReference>